<evidence type="ECO:0000256" key="1">
    <source>
        <dbReference type="ARBA" id="ARBA00004651"/>
    </source>
</evidence>
<dbReference type="GO" id="GO:0005886">
    <property type="term" value="C:plasma membrane"/>
    <property type="evidence" value="ECO:0007669"/>
    <property type="project" value="UniProtKB-SubCell"/>
</dbReference>
<dbReference type="CDD" id="cd13136">
    <property type="entry name" value="MATE_DinF_like"/>
    <property type="match status" value="1"/>
</dbReference>
<feature type="transmembrane region" description="Helical" evidence="8">
    <location>
        <begin position="86"/>
        <end position="109"/>
    </location>
</feature>
<feature type="transmembrane region" description="Helical" evidence="8">
    <location>
        <begin position="46"/>
        <end position="65"/>
    </location>
</feature>
<keyword evidence="6 8" id="KW-1133">Transmembrane helix</keyword>
<accession>A0A9E6Y3I0</accession>
<dbReference type="InterPro" id="IPR002528">
    <property type="entry name" value="MATE_fam"/>
</dbReference>
<feature type="transmembrane region" description="Helical" evidence="8">
    <location>
        <begin position="232"/>
        <end position="251"/>
    </location>
</feature>
<feature type="transmembrane region" description="Helical" evidence="8">
    <location>
        <begin position="373"/>
        <end position="392"/>
    </location>
</feature>
<evidence type="ECO:0000256" key="2">
    <source>
        <dbReference type="ARBA" id="ARBA00010199"/>
    </source>
</evidence>
<dbReference type="GO" id="GO:0042910">
    <property type="term" value="F:xenobiotic transmembrane transporter activity"/>
    <property type="evidence" value="ECO:0007669"/>
    <property type="project" value="InterPro"/>
</dbReference>
<feature type="transmembrane region" description="Helical" evidence="8">
    <location>
        <begin position="398"/>
        <end position="418"/>
    </location>
</feature>
<feature type="transmembrane region" description="Helical" evidence="8">
    <location>
        <begin position="263"/>
        <end position="286"/>
    </location>
</feature>
<evidence type="ECO:0000256" key="7">
    <source>
        <dbReference type="ARBA" id="ARBA00023136"/>
    </source>
</evidence>
<dbReference type="GO" id="GO:0015297">
    <property type="term" value="F:antiporter activity"/>
    <property type="evidence" value="ECO:0007669"/>
    <property type="project" value="InterPro"/>
</dbReference>
<dbReference type="Proteomes" id="UP001162834">
    <property type="component" value="Chromosome"/>
</dbReference>
<keyword evidence="7 8" id="KW-0472">Membrane</keyword>
<evidence type="ECO:0000256" key="3">
    <source>
        <dbReference type="ARBA" id="ARBA00022448"/>
    </source>
</evidence>
<dbReference type="EMBL" id="CP087164">
    <property type="protein sequence ID" value="UGS39200.1"/>
    <property type="molecule type" value="Genomic_DNA"/>
</dbReference>
<evidence type="ECO:0000256" key="4">
    <source>
        <dbReference type="ARBA" id="ARBA00022475"/>
    </source>
</evidence>
<feature type="transmembrane region" description="Helical" evidence="8">
    <location>
        <begin position="344"/>
        <end position="366"/>
    </location>
</feature>
<reference evidence="9" key="1">
    <citation type="journal article" date="2022" name="Int. J. Syst. Evol. Microbiol.">
        <title>Pseudomonas aegrilactucae sp. nov. and Pseudomonas morbosilactucae sp. nov., pathogens causing bacterial rot of lettuce in Japan.</title>
        <authorList>
            <person name="Sawada H."/>
            <person name="Fujikawa T."/>
            <person name="Satou M."/>
        </authorList>
    </citation>
    <scope>NUCLEOTIDE SEQUENCE</scope>
    <source>
        <strain evidence="9">0166_1</strain>
    </source>
</reference>
<dbReference type="Pfam" id="PF01554">
    <property type="entry name" value="MatE"/>
    <property type="match status" value="2"/>
</dbReference>
<dbReference type="RefSeq" id="WP_259313204.1">
    <property type="nucleotide sequence ID" value="NZ_CP087164.1"/>
</dbReference>
<feature type="transmembrane region" description="Helical" evidence="8">
    <location>
        <begin position="193"/>
        <end position="212"/>
    </location>
</feature>
<comment type="similarity">
    <text evidence="2">Belongs to the multi antimicrobial extrusion (MATE) (TC 2.A.66.1) family.</text>
</comment>
<dbReference type="PIRSF" id="PIRSF006603">
    <property type="entry name" value="DinF"/>
    <property type="match status" value="1"/>
</dbReference>
<evidence type="ECO:0000256" key="6">
    <source>
        <dbReference type="ARBA" id="ARBA00022989"/>
    </source>
</evidence>
<evidence type="ECO:0000256" key="5">
    <source>
        <dbReference type="ARBA" id="ARBA00022692"/>
    </source>
</evidence>
<evidence type="ECO:0000313" key="10">
    <source>
        <dbReference type="Proteomes" id="UP001162834"/>
    </source>
</evidence>
<keyword evidence="4" id="KW-1003">Cell membrane</keyword>
<sequence>MLRSPYDRQIAVLAVPALGALAAGPLYVLADTAIVGHLGTPQLAALALAAIVVSSVTDLSDFLSYGTTAQVARLHGAGEERRAGGLAAQSLWLAIATGTVVGALIALLGPPAMTLFGPTEEVADLASTYIRIAAIGVPFMLVALAAEGYLRGVGDLRTPLVILLATNALNIVLEVVFVYGFDWGLAGSAWGTVIAQVLMGALFARLLLAARADSRRPRWSRMRPLLRMGGDLTVRSAALLGAFTLGSVLAAQLGTAQVAAHNIAFQLFIFLALVLDALAIAGQILVGRALGAGRGEEARAASRRMIGWAIVIGGLVMGVLLALTDVIPRAFTSDPEVIEQARSMWPLFAIMQPAAGVIFALDGVLIGAGDTRFLALAMVASLVVYVPLALSAGTLAALWWALLALMAVRLATVVWRFLGRRWMVLGAATPS</sequence>
<dbReference type="NCBIfam" id="TIGR00797">
    <property type="entry name" value="matE"/>
    <property type="match status" value="1"/>
</dbReference>
<dbReference type="KEGG" id="sbae:DSM104329_05632"/>
<dbReference type="InterPro" id="IPR048279">
    <property type="entry name" value="MdtK-like"/>
</dbReference>
<dbReference type="InterPro" id="IPR044644">
    <property type="entry name" value="DinF-like"/>
</dbReference>
<organism evidence="9 10">
    <name type="scientific">Capillimicrobium parvum</name>
    <dbReference type="NCBI Taxonomy" id="2884022"/>
    <lineage>
        <taxon>Bacteria</taxon>
        <taxon>Bacillati</taxon>
        <taxon>Actinomycetota</taxon>
        <taxon>Thermoleophilia</taxon>
        <taxon>Solirubrobacterales</taxon>
        <taxon>Capillimicrobiaceae</taxon>
        <taxon>Capillimicrobium</taxon>
    </lineage>
</organism>
<proteinExistence type="inferred from homology"/>
<gene>
    <name evidence="9" type="primary">dinF</name>
    <name evidence="9" type="ORF">DSM104329_05632</name>
</gene>
<keyword evidence="10" id="KW-1185">Reference proteome</keyword>
<evidence type="ECO:0000256" key="8">
    <source>
        <dbReference type="SAM" id="Phobius"/>
    </source>
</evidence>
<dbReference type="AlphaFoldDB" id="A0A9E6Y3I0"/>
<protein>
    <submittedName>
        <fullName evidence="9">DNA damage-inducible protein F</fullName>
    </submittedName>
</protein>
<feature type="transmembrane region" description="Helical" evidence="8">
    <location>
        <begin position="129"/>
        <end position="150"/>
    </location>
</feature>
<comment type="subcellular location">
    <subcellularLocation>
        <location evidence="1">Cell membrane</location>
        <topology evidence="1">Multi-pass membrane protein</topology>
    </subcellularLocation>
</comment>
<dbReference type="PANTHER" id="PTHR42893:SF46">
    <property type="entry name" value="PROTEIN DETOXIFICATION 44, CHLOROPLASTIC"/>
    <property type="match status" value="1"/>
</dbReference>
<feature type="transmembrane region" description="Helical" evidence="8">
    <location>
        <begin position="162"/>
        <end position="181"/>
    </location>
</feature>
<keyword evidence="3" id="KW-0813">Transport</keyword>
<feature type="transmembrane region" description="Helical" evidence="8">
    <location>
        <begin position="306"/>
        <end position="324"/>
    </location>
</feature>
<keyword evidence="5 8" id="KW-0812">Transmembrane</keyword>
<name>A0A9E6Y3I0_9ACTN</name>
<dbReference type="PANTHER" id="PTHR42893">
    <property type="entry name" value="PROTEIN DETOXIFICATION 44, CHLOROPLASTIC-RELATED"/>
    <property type="match status" value="1"/>
</dbReference>
<evidence type="ECO:0000313" key="9">
    <source>
        <dbReference type="EMBL" id="UGS39200.1"/>
    </source>
</evidence>